<dbReference type="RefSeq" id="WP_090148617.1">
    <property type="nucleotide sequence ID" value="NZ_FNAN01000005.1"/>
</dbReference>
<dbReference type="Gene3D" id="3.40.50.2300">
    <property type="match status" value="1"/>
</dbReference>
<sequence>MISNSKREENIMVVVDTRTMYRAGIKSIVQSQLPDCMFLERDSFNDVPLDSLDANAVYFMIRIGNISDQTILNIINKARSAQKSCKIILYDYQQSIHNILEFFRNEINGYLPGDFNESELRECITSLAANRLHVNLQITIELMTANLRTGAKKKPRIARTPSKLPMYC</sequence>
<dbReference type="EMBL" id="FNAN01000005">
    <property type="protein sequence ID" value="SDE46433.1"/>
    <property type="molecule type" value="Genomic_DNA"/>
</dbReference>
<evidence type="ECO:0000313" key="2">
    <source>
        <dbReference type="Proteomes" id="UP000198748"/>
    </source>
</evidence>
<proteinExistence type="predicted"/>
<reference evidence="2" key="1">
    <citation type="submission" date="2016-10" db="EMBL/GenBank/DDBJ databases">
        <authorList>
            <person name="Varghese N."/>
            <person name="Submissions S."/>
        </authorList>
    </citation>
    <scope>NUCLEOTIDE SEQUENCE [LARGE SCALE GENOMIC DNA]</scope>
    <source>
        <strain evidence="2">DSM 25329</strain>
    </source>
</reference>
<keyword evidence="2" id="KW-1185">Reference proteome</keyword>
<organism evidence="1 2">
    <name type="scientific">Dyadobacter soli</name>
    <dbReference type="NCBI Taxonomy" id="659014"/>
    <lineage>
        <taxon>Bacteria</taxon>
        <taxon>Pseudomonadati</taxon>
        <taxon>Bacteroidota</taxon>
        <taxon>Cytophagia</taxon>
        <taxon>Cytophagales</taxon>
        <taxon>Spirosomataceae</taxon>
        <taxon>Dyadobacter</taxon>
    </lineage>
</organism>
<dbReference type="OrthoDB" id="960456at2"/>
<accession>A0A1G7D4L4</accession>
<evidence type="ECO:0000313" key="1">
    <source>
        <dbReference type="EMBL" id="SDE46433.1"/>
    </source>
</evidence>
<gene>
    <name evidence="1" type="ORF">SAMN04487996_105122</name>
</gene>
<dbReference type="GO" id="GO:0003677">
    <property type="term" value="F:DNA binding"/>
    <property type="evidence" value="ECO:0007669"/>
    <property type="project" value="UniProtKB-KW"/>
</dbReference>
<name>A0A1G7D4L4_9BACT</name>
<keyword evidence="1" id="KW-0238">DNA-binding</keyword>
<protein>
    <submittedName>
        <fullName evidence="1">DNA-binding response regulator, NarL/FixJ family, contains REC and HTH domains</fullName>
    </submittedName>
</protein>
<dbReference type="Proteomes" id="UP000198748">
    <property type="component" value="Unassembled WGS sequence"/>
</dbReference>
<dbReference type="STRING" id="659014.SAMN04487996_105122"/>
<dbReference type="AlphaFoldDB" id="A0A1G7D4L4"/>